<keyword evidence="5 7" id="KW-1133">Transmembrane helix</keyword>
<keyword evidence="9" id="KW-1185">Reference proteome</keyword>
<evidence type="ECO:0000256" key="4">
    <source>
        <dbReference type="ARBA" id="ARBA00022967"/>
    </source>
</evidence>
<dbReference type="GO" id="GO:0016020">
    <property type="term" value="C:membrane"/>
    <property type="evidence" value="ECO:0007669"/>
    <property type="project" value="InterPro"/>
</dbReference>
<evidence type="ECO:0000256" key="5">
    <source>
        <dbReference type="ARBA" id="ARBA00022989"/>
    </source>
</evidence>
<keyword evidence="4" id="KW-1278">Translocase</keyword>
<dbReference type="Pfam" id="PF02508">
    <property type="entry name" value="Rnf-Nqr"/>
    <property type="match status" value="1"/>
</dbReference>
<feature type="transmembrane region" description="Helical" evidence="7">
    <location>
        <begin position="29"/>
        <end position="48"/>
    </location>
</feature>
<feature type="transmembrane region" description="Helical" evidence="7">
    <location>
        <begin position="86"/>
        <end position="102"/>
    </location>
</feature>
<dbReference type="InParanoid" id="A0A061ACA3"/>
<dbReference type="GO" id="GO:0012505">
    <property type="term" value="C:endomembrane system"/>
    <property type="evidence" value="ECO:0007669"/>
    <property type="project" value="UniProtKB-SubCell"/>
</dbReference>
<gene>
    <name evidence="8" type="ORF">Aocu_13900</name>
</gene>
<accession>A0A061ACA3</accession>
<keyword evidence="3 7" id="KW-0812">Transmembrane</keyword>
<evidence type="ECO:0000313" key="9">
    <source>
        <dbReference type="Proteomes" id="UP000032434"/>
    </source>
</evidence>
<feature type="transmembrane region" description="Helical" evidence="7">
    <location>
        <begin position="114"/>
        <end position="142"/>
    </location>
</feature>
<dbReference type="OrthoDB" id="9803631at2"/>
<name>A0A061ACA3_9MOLU</name>
<dbReference type="STRING" id="35623.Aocu_13900"/>
<protein>
    <submittedName>
        <fullName evidence="8">Uncharacterized protein</fullName>
    </submittedName>
</protein>
<keyword evidence="2" id="KW-0813">Transport</keyword>
<dbReference type="AlphaFoldDB" id="A0A061ACA3"/>
<feature type="transmembrane region" description="Helical" evidence="7">
    <location>
        <begin position="60"/>
        <end position="80"/>
    </location>
</feature>
<dbReference type="EMBL" id="LK028559">
    <property type="protein sequence ID" value="CDR31463.1"/>
    <property type="molecule type" value="Genomic_DNA"/>
</dbReference>
<dbReference type="KEGG" id="aoc:Aocu_13900"/>
<evidence type="ECO:0000256" key="3">
    <source>
        <dbReference type="ARBA" id="ARBA00022692"/>
    </source>
</evidence>
<evidence type="ECO:0000256" key="6">
    <source>
        <dbReference type="ARBA" id="ARBA00023136"/>
    </source>
</evidence>
<proteinExistence type="predicted"/>
<dbReference type="PATRIC" id="fig|35623.3.peg.1390"/>
<evidence type="ECO:0000256" key="2">
    <source>
        <dbReference type="ARBA" id="ARBA00022448"/>
    </source>
</evidence>
<keyword evidence="6 7" id="KW-0472">Membrane</keyword>
<feature type="transmembrane region" description="Helical" evidence="7">
    <location>
        <begin position="162"/>
        <end position="180"/>
    </location>
</feature>
<organism evidence="8 9">
    <name type="scientific">Acholeplasma oculi</name>
    <dbReference type="NCBI Taxonomy" id="35623"/>
    <lineage>
        <taxon>Bacteria</taxon>
        <taxon>Bacillati</taxon>
        <taxon>Mycoplasmatota</taxon>
        <taxon>Mollicutes</taxon>
        <taxon>Acholeplasmatales</taxon>
        <taxon>Acholeplasmataceae</taxon>
        <taxon>Acholeplasma</taxon>
    </lineage>
</organism>
<dbReference type="InterPro" id="IPR003667">
    <property type="entry name" value="NqrDE/RnfAE"/>
</dbReference>
<dbReference type="HOGENOM" id="CLU_1431734_0_0_14"/>
<evidence type="ECO:0000313" key="8">
    <source>
        <dbReference type="EMBL" id="CDR31463.1"/>
    </source>
</evidence>
<comment type="subcellular location">
    <subcellularLocation>
        <location evidence="1">Endomembrane system</location>
        <topology evidence="1">Multi-pass membrane protein</topology>
    </subcellularLocation>
</comment>
<evidence type="ECO:0000256" key="1">
    <source>
        <dbReference type="ARBA" id="ARBA00004127"/>
    </source>
</evidence>
<dbReference type="Proteomes" id="UP000032434">
    <property type="component" value="Chromosome 1"/>
</dbReference>
<evidence type="ECO:0000256" key="7">
    <source>
        <dbReference type="SAM" id="Phobius"/>
    </source>
</evidence>
<reference evidence="9" key="1">
    <citation type="submission" date="2014-05" db="EMBL/GenBank/DDBJ databases">
        <authorList>
            <person name="Kube M."/>
        </authorList>
    </citation>
    <scope>NUCLEOTIDE SEQUENCE [LARGE SCALE GENOMIC DNA]</scope>
</reference>
<sequence length="189" mass="21476">MMKRNDLKPFILLSLLPLIYLSTQLSIALWMGLIYSVLTLVVIGLGILIDKYLNGRIRIYTYLILMAAIITITMTILTAYVEINQWIGIYVALTLFLIPTLKEQKEPISVWNQLFMLGVSLLTLILIGLFREVLSTGAINLFESNIQIFDGKYAITFFKDNSGGFILAGFIFAFIQVIPFQREVRNDVV</sequence>